<dbReference type="Proteomes" id="UP001172386">
    <property type="component" value="Unassembled WGS sequence"/>
</dbReference>
<reference evidence="1" key="1">
    <citation type="submission" date="2022-10" db="EMBL/GenBank/DDBJ databases">
        <title>Culturing micro-colonial fungi from biological soil crusts in the Mojave desert and describing Neophaeococcomyces mojavensis, and introducing the new genera and species Taxawa tesnikishii.</title>
        <authorList>
            <person name="Kurbessoian T."/>
            <person name="Stajich J.E."/>
        </authorList>
    </citation>
    <scope>NUCLEOTIDE SEQUENCE</scope>
    <source>
        <strain evidence="1">JES_112</strain>
    </source>
</reference>
<sequence length="595" mass="66737">MTITLQELQEAVVLLKKNMPKDLALFLMIDGIDEYSGDHFDFSRFLIQLCEHPAIKLLVSSRPIAECVRVFALYPNLRLQDLTSEDIRNYVEAELISDHLLHEMEILEPGLSEHIKDALVKKASGVFLWIILVVRELLIGLANYDEKHILLAKIDELPSDLEELYDHMFGKMSRRYQQEASLFFQLTRRALDVQKCPLTALQLYSANRSFIGHDPASTVMPHSAMERALRIKALEGKLRSRCCGLIEIQYHGPQGPLAEPKADYLHRTVCEYLRIGDVWDKITMLYKLSEAETDEILLASLVPVVTSASQNETKTNMQNVTDAIEACFDYGNRLSCESGDLQYMQHLEVVDTAFSRWCERASSSSVSPHERPSKSMGTFCGYESAVTESSKRESTVSLFTISKLNLPVYFKWRLGAESYDQATLSTLLLHVLSLCKSVSTTSGLFPIYIRNIRALLQRGADPNCPGKMPPGLRSIPALCSQAEAACLKSRTLTSWQYWLSVYNCLPAHIEIVNLLVTAGATFHNDAGLRQEALRTVYSSLGTHEAACSDFEEIMNIGKVLHEPSSAASTDKAKRKAQSPLVSTNLPKRHVGRQTS</sequence>
<gene>
    <name evidence="1" type="ORF">H2198_006506</name>
</gene>
<dbReference type="EMBL" id="JAPDRQ010000121">
    <property type="protein sequence ID" value="KAJ9654426.1"/>
    <property type="molecule type" value="Genomic_DNA"/>
</dbReference>
<comment type="caution">
    <text evidence="1">The sequence shown here is derived from an EMBL/GenBank/DDBJ whole genome shotgun (WGS) entry which is preliminary data.</text>
</comment>
<protein>
    <submittedName>
        <fullName evidence="1">Uncharacterized protein</fullName>
    </submittedName>
</protein>
<evidence type="ECO:0000313" key="1">
    <source>
        <dbReference type="EMBL" id="KAJ9654426.1"/>
    </source>
</evidence>
<proteinExistence type="predicted"/>
<evidence type="ECO:0000313" key="2">
    <source>
        <dbReference type="Proteomes" id="UP001172386"/>
    </source>
</evidence>
<name>A0ACC3A307_9EURO</name>
<accession>A0ACC3A307</accession>
<organism evidence="1 2">
    <name type="scientific">Neophaeococcomyces mojaviensis</name>
    <dbReference type="NCBI Taxonomy" id="3383035"/>
    <lineage>
        <taxon>Eukaryota</taxon>
        <taxon>Fungi</taxon>
        <taxon>Dikarya</taxon>
        <taxon>Ascomycota</taxon>
        <taxon>Pezizomycotina</taxon>
        <taxon>Eurotiomycetes</taxon>
        <taxon>Chaetothyriomycetidae</taxon>
        <taxon>Chaetothyriales</taxon>
        <taxon>Chaetothyriales incertae sedis</taxon>
        <taxon>Neophaeococcomyces</taxon>
    </lineage>
</organism>
<keyword evidence="2" id="KW-1185">Reference proteome</keyword>